<name>A0A2M9XC36_9LEPT</name>
<gene>
    <name evidence="12" type="ORF">CH357_10025</name>
</gene>
<dbReference type="SUPFAM" id="SSF49785">
    <property type="entry name" value="Galactose-binding domain-like"/>
    <property type="match status" value="1"/>
</dbReference>
<dbReference type="EMBL" id="NPDN01000005">
    <property type="protein sequence ID" value="PJZ25265.1"/>
    <property type="molecule type" value="Genomic_DNA"/>
</dbReference>
<evidence type="ECO:0000259" key="11">
    <source>
        <dbReference type="PROSITE" id="PS50109"/>
    </source>
</evidence>
<dbReference type="PRINTS" id="PR00344">
    <property type="entry name" value="BCTRLSENSOR"/>
</dbReference>
<dbReference type="PANTHER" id="PTHR43065:SF10">
    <property type="entry name" value="PEROXIDE STRESS-ACTIVATED HISTIDINE KINASE MAK3"/>
    <property type="match status" value="1"/>
</dbReference>
<dbReference type="CDD" id="cd00075">
    <property type="entry name" value="HATPase"/>
    <property type="match status" value="1"/>
</dbReference>
<dbReference type="InterPro" id="IPR036097">
    <property type="entry name" value="HisK_dim/P_sf"/>
</dbReference>
<protein>
    <recommendedName>
        <fullName evidence="2">histidine kinase</fullName>
        <ecNumber evidence="2">2.7.13.3</ecNumber>
    </recommendedName>
</protein>
<dbReference type="InterPro" id="IPR003594">
    <property type="entry name" value="HATPase_dom"/>
</dbReference>
<reference evidence="12 13" key="1">
    <citation type="submission" date="2017-07" db="EMBL/GenBank/DDBJ databases">
        <title>Leptospira spp. isolated from tropical soils.</title>
        <authorList>
            <person name="Thibeaux R."/>
            <person name="Iraola G."/>
            <person name="Ferres I."/>
            <person name="Bierque E."/>
            <person name="Girault D."/>
            <person name="Soupe-Gilbert M.-E."/>
            <person name="Picardeau M."/>
            <person name="Goarant C."/>
        </authorList>
    </citation>
    <scope>NUCLEOTIDE SEQUENCE [LARGE SCALE GENOMIC DNA]</scope>
    <source>
        <strain evidence="12 13">MCA1-C-A1</strain>
    </source>
</reference>
<accession>A0A2M9XC36</accession>
<keyword evidence="9" id="KW-0812">Transmembrane</keyword>
<keyword evidence="7" id="KW-0067">ATP-binding</keyword>
<evidence type="ECO:0000256" key="6">
    <source>
        <dbReference type="ARBA" id="ARBA00022777"/>
    </source>
</evidence>
<dbReference type="AlphaFoldDB" id="A0A2M9XC36"/>
<keyword evidence="5" id="KW-0547">Nucleotide-binding</keyword>
<dbReference type="GO" id="GO:0005524">
    <property type="term" value="F:ATP binding"/>
    <property type="evidence" value="ECO:0007669"/>
    <property type="project" value="UniProtKB-KW"/>
</dbReference>
<dbReference type="SMART" id="SM00387">
    <property type="entry name" value="HATPase_c"/>
    <property type="match status" value="1"/>
</dbReference>
<comment type="catalytic activity">
    <reaction evidence="1">
        <text>ATP + protein L-histidine = ADP + protein N-phospho-L-histidine.</text>
        <dbReference type="EC" id="2.7.13.3"/>
    </reaction>
</comment>
<dbReference type="Proteomes" id="UP000232196">
    <property type="component" value="Unassembled WGS sequence"/>
</dbReference>
<dbReference type="InterPro" id="IPR004358">
    <property type="entry name" value="Sig_transdc_His_kin-like_C"/>
</dbReference>
<dbReference type="CDD" id="cd00082">
    <property type="entry name" value="HisKA"/>
    <property type="match status" value="1"/>
</dbReference>
<evidence type="ECO:0000313" key="12">
    <source>
        <dbReference type="EMBL" id="PJZ25265.1"/>
    </source>
</evidence>
<dbReference type="Pfam" id="PF02518">
    <property type="entry name" value="HATPase_c"/>
    <property type="match status" value="1"/>
</dbReference>
<evidence type="ECO:0000256" key="4">
    <source>
        <dbReference type="ARBA" id="ARBA00022679"/>
    </source>
</evidence>
<dbReference type="Gene3D" id="1.10.287.130">
    <property type="match status" value="1"/>
</dbReference>
<dbReference type="PROSITE" id="PS50109">
    <property type="entry name" value="HIS_KIN"/>
    <property type="match status" value="1"/>
</dbReference>
<feature type="transmembrane region" description="Helical" evidence="9">
    <location>
        <begin position="208"/>
        <end position="227"/>
    </location>
</feature>
<organism evidence="12 13">
    <name type="scientific">Leptospira hartskeerlii</name>
    <dbReference type="NCBI Taxonomy" id="2023177"/>
    <lineage>
        <taxon>Bacteria</taxon>
        <taxon>Pseudomonadati</taxon>
        <taxon>Spirochaetota</taxon>
        <taxon>Spirochaetia</taxon>
        <taxon>Leptospirales</taxon>
        <taxon>Leptospiraceae</taxon>
        <taxon>Leptospira</taxon>
    </lineage>
</organism>
<dbReference type="SUPFAM" id="SSF55874">
    <property type="entry name" value="ATPase domain of HSP90 chaperone/DNA topoisomerase II/histidine kinase"/>
    <property type="match status" value="1"/>
</dbReference>
<evidence type="ECO:0000313" key="13">
    <source>
        <dbReference type="Proteomes" id="UP000232196"/>
    </source>
</evidence>
<dbReference type="Gene3D" id="3.30.565.10">
    <property type="entry name" value="Histidine kinase-like ATPase, C-terminal domain"/>
    <property type="match status" value="1"/>
</dbReference>
<keyword evidence="13" id="KW-1185">Reference proteome</keyword>
<feature type="chain" id="PRO_5014903113" description="histidine kinase" evidence="10">
    <location>
        <begin position="20"/>
        <end position="776"/>
    </location>
</feature>
<dbReference type="Gene3D" id="2.60.120.260">
    <property type="entry name" value="Galactose-binding domain-like"/>
    <property type="match status" value="1"/>
</dbReference>
<evidence type="ECO:0000256" key="5">
    <source>
        <dbReference type="ARBA" id="ARBA00022741"/>
    </source>
</evidence>
<dbReference type="SUPFAM" id="SSF47384">
    <property type="entry name" value="Homodimeric domain of signal transducing histidine kinase"/>
    <property type="match status" value="1"/>
</dbReference>
<dbReference type="InterPro" id="IPR003661">
    <property type="entry name" value="HisK_dim/P_dom"/>
</dbReference>
<feature type="transmembrane region" description="Helical" evidence="9">
    <location>
        <begin position="300"/>
        <end position="318"/>
    </location>
</feature>
<dbReference type="EC" id="2.7.13.3" evidence="2"/>
<proteinExistence type="predicted"/>
<sequence length="776" mass="88416">MRFGKTTFFALLISSFLSSCGLIGSGLEHSSAKNGILDLSKHSFEDGKIVPLDGEWEFYWEEFISSGDFSDPKFKSKRKFVTVPSVWSEGFSKDQNSSGHGYATYRLKIKLGERKQNLALKIPDLGTSYILYANGKKIASVGEIGKSKEDARAKYELKISLVSDSENLELVFHVSNFQNRWGGVWNSIQLGELENVLKNVQRRRDLEWALVLIAATMSFYNVFFYFFRRNESAHILFAFHCFLIMIRSLTNGDSRLAYEFLQGISWELPNRLEYISVYASGPTLYAFLYRYCKTDFWRRFGHYICIPYYIAVFIVLFFPNAYYTLTLLPIALYMPLVTMPIWLVLLAIGLKRRIEGGPILFAGYVVISLATLNDIMLFLGFWKGTYLIQYGEVALILGYSILISKIFSEAFQRSDTLGTKMKSLVFSTREIMQSSSYDKAADTALKILHESGKEQTVYVYLEEPNSSVWKRYSISSLGDLETVEVYKYDVQDLLGLDPSSLAEPMIQNNRLIVSVQDEQLYKLIFDLPFERYSDDSQVDWVRGIADALAFSVRNIARQDREKLAMIGELSAEIVHDLGHPIAMIRQNLKNIGSRKGKSKAGLLFQAEKEVDALTNLTLDILDFSKNRIILDLQNVDIKTYFKEIFEDLGTFFQSTKMKLIFKINAKGSIRLDPLRIRRLIFNLAKNAAEATDEKGIFSIRVEKEEDVTYLIFEDNGEGFSKDMEKYIFDSGFGSKKPYGTGLGLSIIRKIVSAHGGEILVSSEEGKGTRFTILLRS</sequence>
<dbReference type="PANTHER" id="PTHR43065">
    <property type="entry name" value="SENSOR HISTIDINE KINASE"/>
    <property type="match status" value="1"/>
</dbReference>
<dbReference type="InterPro" id="IPR036890">
    <property type="entry name" value="HATPase_C_sf"/>
</dbReference>
<dbReference type="InterPro" id="IPR008979">
    <property type="entry name" value="Galactose-bd-like_sf"/>
</dbReference>
<dbReference type="Pfam" id="PF07695">
    <property type="entry name" value="7TMR-DISM_7TM"/>
    <property type="match status" value="1"/>
</dbReference>
<feature type="signal peptide" evidence="10">
    <location>
        <begin position="1"/>
        <end position="19"/>
    </location>
</feature>
<dbReference type="InterPro" id="IPR005467">
    <property type="entry name" value="His_kinase_dom"/>
</dbReference>
<feature type="transmembrane region" description="Helical" evidence="9">
    <location>
        <begin position="330"/>
        <end position="349"/>
    </location>
</feature>
<evidence type="ECO:0000256" key="7">
    <source>
        <dbReference type="ARBA" id="ARBA00022840"/>
    </source>
</evidence>
<evidence type="ECO:0000256" key="9">
    <source>
        <dbReference type="SAM" id="Phobius"/>
    </source>
</evidence>
<dbReference type="InterPro" id="IPR011623">
    <property type="entry name" value="7TMR_DISM_rcpt_extracell_dom1"/>
</dbReference>
<keyword evidence="9" id="KW-0472">Membrane</keyword>
<dbReference type="GO" id="GO:0000155">
    <property type="term" value="F:phosphorelay sensor kinase activity"/>
    <property type="evidence" value="ECO:0007669"/>
    <property type="project" value="InterPro"/>
</dbReference>
<keyword evidence="10" id="KW-0732">Signal</keyword>
<evidence type="ECO:0000256" key="3">
    <source>
        <dbReference type="ARBA" id="ARBA00022553"/>
    </source>
</evidence>
<comment type="caution">
    <text evidence="12">The sequence shown here is derived from an EMBL/GenBank/DDBJ whole genome shotgun (WGS) entry which is preliminary data.</text>
</comment>
<keyword evidence="3" id="KW-0597">Phosphoprotein</keyword>
<dbReference type="PROSITE" id="PS51257">
    <property type="entry name" value="PROKAR_LIPOPROTEIN"/>
    <property type="match status" value="1"/>
</dbReference>
<evidence type="ECO:0000256" key="8">
    <source>
        <dbReference type="ARBA" id="ARBA00023012"/>
    </source>
</evidence>
<feature type="domain" description="Histidine kinase" evidence="11">
    <location>
        <begin position="572"/>
        <end position="776"/>
    </location>
</feature>
<evidence type="ECO:0000256" key="1">
    <source>
        <dbReference type="ARBA" id="ARBA00000085"/>
    </source>
</evidence>
<keyword evidence="8" id="KW-0902">Two-component regulatory system</keyword>
<keyword evidence="6 12" id="KW-0418">Kinase</keyword>
<evidence type="ECO:0000256" key="10">
    <source>
        <dbReference type="SAM" id="SignalP"/>
    </source>
</evidence>
<evidence type="ECO:0000256" key="2">
    <source>
        <dbReference type="ARBA" id="ARBA00012438"/>
    </source>
</evidence>
<keyword evidence="9" id="KW-1133">Transmembrane helix</keyword>
<dbReference type="OrthoDB" id="344288at2"/>
<feature type="transmembrane region" description="Helical" evidence="9">
    <location>
        <begin position="361"/>
        <end position="382"/>
    </location>
</feature>
<keyword evidence="4" id="KW-0808">Transferase</keyword>